<evidence type="ECO:0000313" key="5">
    <source>
        <dbReference type="EMBL" id="KAF6136569.1"/>
    </source>
</evidence>
<sequence>MKKLELVFVPSTGRGHIVSTVELAKLLINHDNRFSVTILIMSSPIIATPTAYTQSVAKSFPRIRFIELPPIEPPPPSIKPGFQALSYFIEKHIPSVRKTLAELKSNPVPIAGLVIDMFTTHMIDVAKELCIPSYLYYTSGIAMHGFAQHFPTLHTEIPTDFKDHIGDFTIPSFVNPIPVNNIPPILLTKGDGYKWILLHNRRFRETKGILLNSFYDVEPFAVESFANGPSPPVYPVGPLLETQSEASGTEYETIMKWLDDQPPLSVIFLCFGSKGSFGEAQMKEIAIGLEKSGYRFLWALRKPSPQLLGMSTDYSNLNDVLPDGFLDRTYERGMVCGWAPQVSVLAHKAVGGFVSHCGWNSILESLWFGVPILTWPLYAEQNINAFELVKELGLAEELRLHYTNAVDLVTSEEVESGVKRVMEKDSIVRRKVTEVKGISRKAKNVGGSSFESLGRFIHDVSERL</sequence>
<keyword evidence="6" id="KW-1185">Reference proteome</keyword>
<proteinExistence type="inferred from homology"/>
<dbReference type="PANTHER" id="PTHR48048:SF45">
    <property type="entry name" value="GLYCOSYLTRANSFERASE"/>
    <property type="match status" value="1"/>
</dbReference>
<dbReference type="AlphaFoldDB" id="A0A7J7L1V9"/>
<accession>A0A7J7L1V9</accession>
<dbReference type="SUPFAM" id="SSF53756">
    <property type="entry name" value="UDP-Glycosyltransferase/glycogen phosphorylase"/>
    <property type="match status" value="1"/>
</dbReference>
<organism evidence="5 6">
    <name type="scientific">Kingdonia uniflora</name>
    <dbReference type="NCBI Taxonomy" id="39325"/>
    <lineage>
        <taxon>Eukaryota</taxon>
        <taxon>Viridiplantae</taxon>
        <taxon>Streptophyta</taxon>
        <taxon>Embryophyta</taxon>
        <taxon>Tracheophyta</taxon>
        <taxon>Spermatophyta</taxon>
        <taxon>Magnoliopsida</taxon>
        <taxon>Ranunculales</taxon>
        <taxon>Circaeasteraceae</taxon>
        <taxon>Kingdonia</taxon>
    </lineage>
</organism>
<dbReference type="CDD" id="cd03784">
    <property type="entry name" value="GT1_Gtf-like"/>
    <property type="match status" value="1"/>
</dbReference>
<dbReference type="InterPro" id="IPR035595">
    <property type="entry name" value="UDP_glycos_trans_CS"/>
</dbReference>
<reference evidence="5 6" key="1">
    <citation type="journal article" date="2020" name="IScience">
        <title>Genome Sequencing of the Endangered Kingdonia uniflora (Circaeasteraceae, Ranunculales) Reveals Potential Mechanisms of Evolutionary Specialization.</title>
        <authorList>
            <person name="Sun Y."/>
            <person name="Deng T."/>
            <person name="Zhang A."/>
            <person name="Moore M.J."/>
            <person name="Landis J.B."/>
            <person name="Lin N."/>
            <person name="Zhang H."/>
            <person name="Zhang X."/>
            <person name="Huang J."/>
            <person name="Zhang X."/>
            <person name="Sun H."/>
            <person name="Wang H."/>
        </authorList>
    </citation>
    <scope>NUCLEOTIDE SEQUENCE [LARGE SCALE GENOMIC DNA]</scope>
    <source>
        <strain evidence="5">TB1705</strain>
        <tissue evidence="5">Leaf</tissue>
    </source>
</reference>
<evidence type="ECO:0000313" key="6">
    <source>
        <dbReference type="Proteomes" id="UP000541444"/>
    </source>
</evidence>
<dbReference type="OrthoDB" id="5835829at2759"/>
<gene>
    <name evidence="5" type="ORF">GIB67_016025</name>
</gene>
<dbReference type="PROSITE" id="PS00375">
    <property type="entry name" value="UDPGT"/>
    <property type="match status" value="1"/>
</dbReference>
<dbReference type="InterPro" id="IPR050481">
    <property type="entry name" value="UDP-glycosyltransf_plant"/>
</dbReference>
<dbReference type="InterPro" id="IPR002213">
    <property type="entry name" value="UDP_glucos_trans"/>
</dbReference>
<dbReference type="GO" id="GO:0035251">
    <property type="term" value="F:UDP-glucosyltransferase activity"/>
    <property type="evidence" value="ECO:0007669"/>
    <property type="project" value="InterPro"/>
</dbReference>
<dbReference type="Proteomes" id="UP000541444">
    <property type="component" value="Unassembled WGS sequence"/>
</dbReference>
<evidence type="ECO:0000256" key="1">
    <source>
        <dbReference type="ARBA" id="ARBA00009995"/>
    </source>
</evidence>
<protein>
    <recommendedName>
        <fullName evidence="4">Glycosyltransferase</fullName>
        <ecNumber evidence="4">2.4.1.-</ecNumber>
    </recommendedName>
</protein>
<comment type="similarity">
    <text evidence="1 3">Belongs to the UDP-glycosyltransferase family.</text>
</comment>
<name>A0A7J7L1V9_9MAGN</name>
<keyword evidence="2 3" id="KW-0808">Transferase</keyword>
<dbReference type="Gene3D" id="3.40.50.2000">
    <property type="entry name" value="Glycogen Phosphorylase B"/>
    <property type="match status" value="2"/>
</dbReference>
<dbReference type="EMBL" id="JACGCM010002686">
    <property type="protein sequence ID" value="KAF6136569.1"/>
    <property type="molecule type" value="Genomic_DNA"/>
</dbReference>
<comment type="caution">
    <text evidence="5">The sequence shown here is derived from an EMBL/GenBank/DDBJ whole genome shotgun (WGS) entry which is preliminary data.</text>
</comment>
<dbReference type="PANTHER" id="PTHR48048">
    <property type="entry name" value="GLYCOSYLTRANSFERASE"/>
    <property type="match status" value="1"/>
</dbReference>
<dbReference type="EC" id="2.4.1.-" evidence="4"/>
<evidence type="ECO:0000256" key="3">
    <source>
        <dbReference type="RuleBase" id="RU003718"/>
    </source>
</evidence>
<dbReference type="FunFam" id="3.40.50.2000:FF:000056">
    <property type="entry name" value="Glycosyltransferase"/>
    <property type="match status" value="1"/>
</dbReference>
<evidence type="ECO:0000256" key="4">
    <source>
        <dbReference type="RuleBase" id="RU362057"/>
    </source>
</evidence>
<evidence type="ECO:0000256" key="2">
    <source>
        <dbReference type="ARBA" id="ARBA00022679"/>
    </source>
</evidence>
<dbReference type="Pfam" id="PF00201">
    <property type="entry name" value="UDPGT"/>
    <property type="match status" value="1"/>
</dbReference>
<keyword evidence="3" id="KW-0328">Glycosyltransferase</keyword>